<dbReference type="OrthoDB" id="3174612at2"/>
<dbReference type="InterPro" id="IPR024344">
    <property type="entry name" value="MDMPI_metal-binding"/>
</dbReference>
<sequence length="183" mass="19476">MAAVDVLTDAEAYWAGTVAAAGESLDQPSGCDGWDNRELIDHVVGGGHRYAMLLDGASAADTATTRENDYVGTDPIGEFWRYERLFRAGLDAADLDATVDHRAGPRPGRDLLTMRIMELALHTRDLCVGLSLPWAPSATVTEYLLEEGATVIEDLRAHGMFAAAGVAASDAPADRLLAFAGRS</sequence>
<feature type="domain" description="Mycothiol-dependent maleylpyruvate isomerase metal-binding" evidence="1">
    <location>
        <begin position="8"/>
        <end position="126"/>
    </location>
</feature>
<gene>
    <name evidence="2" type="ORF">AXK60_05045</name>
</gene>
<proteinExistence type="predicted"/>
<organism evidence="2 3">
    <name type="scientific">Tsukamurella pseudospumae</name>
    <dbReference type="NCBI Taxonomy" id="239498"/>
    <lineage>
        <taxon>Bacteria</taxon>
        <taxon>Bacillati</taxon>
        <taxon>Actinomycetota</taxon>
        <taxon>Actinomycetes</taxon>
        <taxon>Mycobacteriales</taxon>
        <taxon>Tsukamurellaceae</taxon>
        <taxon>Tsukamurella</taxon>
    </lineage>
</organism>
<dbReference type="Pfam" id="PF11716">
    <property type="entry name" value="MDMPI_N"/>
    <property type="match status" value="1"/>
</dbReference>
<dbReference type="SUPFAM" id="SSF109854">
    <property type="entry name" value="DinB/YfiT-like putative metalloenzymes"/>
    <property type="match status" value="1"/>
</dbReference>
<dbReference type="STRING" id="239498.AXK60_05045"/>
<dbReference type="GO" id="GO:0046872">
    <property type="term" value="F:metal ion binding"/>
    <property type="evidence" value="ECO:0007669"/>
    <property type="project" value="InterPro"/>
</dbReference>
<dbReference type="EMBL" id="LSRF01000012">
    <property type="protein sequence ID" value="KXP12581.1"/>
    <property type="molecule type" value="Genomic_DNA"/>
</dbReference>
<name>A0A138AQ60_9ACTN</name>
<evidence type="ECO:0000313" key="3">
    <source>
        <dbReference type="Proteomes" id="UP000070258"/>
    </source>
</evidence>
<accession>A0A138AQ60</accession>
<protein>
    <recommendedName>
        <fullName evidence="1">Mycothiol-dependent maleylpyruvate isomerase metal-binding domain-containing protein</fullName>
    </recommendedName>
</protein>
<comment type="caution">
    <text evidence="2">The sequence shown here is derived from an EMBL/GenBank/DDBJ whole genome shotgun (WGS) entry which is preliminary data.</text>
</comment>
<reference evidence="3" key="1">
    <citation type="submission" date="2016-02" db="EMBL/GenBank/DDBJ databases">
        <authorList>
            <person name="Wen L."/>
            <person name="He K."/>
            <person name="Yang H."/>
        </authorList>
    </citation>
    <scope>NUCLEOTIDE SEQUENCE [LARGE SCALE GENOMIC DNA]</scope>
    <source>
        <strain evidence="3">JCM 15929</strain>
    </source>
</reference>
<dbReference type="RefSeq" id="WP_068570562.1">
    <property type="nucleotide sequence ID" value="NZ_LSRF01000012.1"/>
</dbReference>
<dbReference type="Gene3D" id="1.20.120.450">
    <property type="entry name" value="dinb family like domain"/>
    <property type="match status" value="2"/>
</dbReference>
<dbReference type="InterPro" id="IPR034660">
    <property type="entry name" value="DinB/YfiT-like"/>
</dbReference>
<dbReference type="AlphaFoldDB" id="A0A138AQ60"/>
<evidence type="ECO:0000259" key="1">
    <source>
        <dbReference type="Pfam" id="PF11716"/>
    </source>
</evidence>
<dbReference type="Proteomes" id="UP000070258">
    <property type="component" value="Unassembled WGS sequence"/>
</dbReference>
<evidence type="ECO:0000313" key="2">
    <source>
        <dbReference type="EMBL" id="KXP12581.1"/>
    </source>
</evidence>